<comment type="caution">
    <text evidence="1">The sequence shown here is derived from an EMBL/GenBank/DDBJ whole genome shotgun (WGS) entry which is preliminary data.</text>
</comment>
<dbReference type="Proteomes" id="UP001224428">
    <property type="component" value="Unassembled WGS sequence"/>
</dbReference>
<feature type="non-terminal residue" evidence="1">
    <location>
        <position position="1"/>
    </location>
</feature>
<sequence length="497" mass="57399">MLTPDINLKAINDKEAEGFYIETNKLKYEVDNSSFSSSVPIPDSVADNYNNIYVITKFRLGKQISIETKEFEEDYAKNISSKIFLRLDGRLQEKYVPKDVDFSWYKGERKGIFNGNSKNTQNNEAFDKRNEFEKEKGVIFEGWYADPQFKNKVEFKDGISTKPFKGSTLYPKFGIHKWDKIRDIRKILDIVFNILSTTANVTSVIEKAENYSNLIEYIINIIRWITNLSLGGKTSYDEFWKGYDNINNLIFESIKISNKDFPDIIKFLKLNRNTGTIKDLNDDIFQAIQWLIKDIAKNIFGIYQKYSNNKYKSSAFTDENLDDWNIQNILGKEPSDIEERKKYLTYILYNGSIGKLVAGLLWKQKISNENNGSNNVWEKKPDLLLSDIEIKNASSSFKSKFIEKINNVADAFAGKNGIFEILKELIEIIISSIRGEIDNVLLGGKIISITSNLARAIKNIVTNKFWYYSWNKDVDEKQSKEVSEGLEEKNNPKAKSK</sequence>
<proteinExistence type="predicted"/>
<accession>A0AAJ1PRV6</accession>
<keyword evidence="2" id="KW-1185">Reference proteome</keyword>
<organism evidence="1 2">
    <name type="scientific">Mycoplasma phocimorsus</name>
    <dbReference type="NCBI Taxonomy" id="3045839"/>
    <lineage>
        <taxon>Bacteria</taxon>
        <taxon>Bacillati</taxon>
        <taxon>Mycoplasmatota</taxon>
        <taxon>Mollicutes</taxon>
        <taxon>Mycoplasmataceae</taxon>
        <taxon>Mycoplasma</taxon>
    </lineage>
</organism>
<evidence type="ECO:0000313" key="1">
    <source>
        <dbReference type="EMBL" id="MDJ1645633.1"/>
    </source>
</evidence>
<evidence type="ECO:0000313" key="2">
    <source>
        <dbReference type="Proteomes" id="UP001224428"/>
    </source>
</evidence>
<dbReference type="RefSeq" id="WP_283827153.1">
    <property type="nucleotide sequence ID" value="NZ_JASDDP010000010.1"/>
</dbReference>
<dbReference type="AlphaFoldDB" id="A0AAJ1PRV6"/>
<gene>
    <name evidence="1" type="ORF">QLQ80_00820</name>
</gene>
<reference evidence="1" key="1">
    <citation type="submission" date="2023-05" db="EMBL/GenBank/DDBJ databases">
        <title>Mycoplasma phocimorsus sp. nov., isolated from Scandinavian patients with seal finger or septic arthritis after contact with seals.</title>
        <authorList>
            <person name="Skafte-Holm A."/>
            <person name="Pedersen T.R."/>
            <person name="Froelund M."/>
            <person name="Stegger M."/>
            <person name="Qvortrup K."/>
            <person name="Michaels D.L."/>
            <person name="Brown D.R."/>
            <person name="Jensen J.S."/>
        </authorList>
    </citation>
    <scope>NUCLEOTIDE SEQUENCE</scope>
    <source>
        <strain evidence="1">M5725</strain>
    </source>
</reference>
<dbReference type="EMBL" id="JASDDP010000010">
    <property type="protein sequence ID" value="MDJ1645633.1"/>
    <property type="molecule type" value="Genomic_DNA"/>
</dbReference>
<name>A0AAJ1PRV6_9MOLU</name>
<protein>
    <submittedName>
        <fullName evidence="1">Uncharacterized protein</fullName>
    </submittedName>
</protein>